<dbReference type="Gene3D" id="3.40.50.2300">
    <property type="match status" value="1"/>
</dbReference>
<dbReference type="Pfam" id="PF16486">
    <property type="entry name" value="ArgoN"/>
    <property type="match status" value="1"/>
</dbReference>
<dbReference type="SMART" id="SM00950">
    <property type="entry name" value="Piwi"/>
    <property type="match status" value="1"/>
</dbReference>
<dbReference type="InterPro" id="IPR003165">
    <property type="entry name" value="Piwi"/>
</dbReference>
<dbReference type="SUPFAM" id="SSF53098">
    <property type="entry name" value="Ribonuclease H-like"/>
    <property type="match status" value="1"/>
</dbReference>
<dbReference type="InterPro" id="IPR014811">
    <property type="entry name" value="ArgoL1"/>
</dbReference>
<dbReference type="AlphaFoldDB" id="A0AAW0BDL3"/>
<name>A0AAW0BDL3_9AGAR</name>
<dbReference type="InterPro" id="IPR036085">
    <property type="entry name" value="PAZ_dom_sf"/>
</dbReference>
<dbReference type="SMART" id="SM01163">
    <property type="entry name" value="DUF1785"/>
    <property type="match status" value="1"/>
</dbReference>
<evidence type="ECO:0000313" key="2">
    <source>
        <dbReference type="EMBL" id="KAK7023929.1"/>
    </source>
</evidence>
<keyword evidence="3" id="KW-1185">Reference proteome</keyword>
<organism evidence="2 3">
    <name type="scientific">Favolaschia claudopus</name>
    <dbReference type="NCBI Taxonomy" id="2862362"/>
    <lineage>
        <taxon>Eukaryota</taxon>
        <taxon>Fungi</taxon>
        <taxon>Dikarya</taxon>
        <taxon>Basidiomycota</taxon>
        <taxon>Agaricomycotina</taxon>
        <taxon>Agaricomycetes</taxon>
        <taxon>Agaricomycetidae</taxon>
        <taxon>Agaricales</taxon>
        <taxon>Marasmiineae</taxon>
        <taxon>Mycenaceae</taxon>
        <taxon>Favolaschia</taxon>
    </lineage>
</organism>
<dbReference type="InterPro" id="IPR032474">
    <property type="entry name" value="Argonaute_N"/>
</dbReference>
<evidence type="ECO:0000259" key="1">
    <source>
        <dbReference type="PROSITE" id="PS50822"/>
    </source>
</evidence>
<sequence>MQVQIPRHGTLGNPSKAHVWTNSFAFPLPLNSKIIHYHEFKPNWTQKTEVKFGPARRRDIMVRLQQEKTFNPVGAFDGKHNLYSAVKPLFSSNSQSFYIAFDKDDPRRRQVEVKIVCVGELDLSILRNLRSTNPDQLSYAINMLNVFVQAQPKKDHLYNSTSVFKKNLDTMDRRSIAPLELWRGVFQSVRPTFDRIVVNVDTTVGVVVPDQELERLCYEYLRLRRGEVLSSISSDQFQVLRHFLRGIKVRVMHRGRSEARTIKIRDLVYDVGAESFQKIVQQGDRERSVQITVAEHFYSTYNITIPRGSLGIRGSHEMFPMIFCRTIQQLYQNKVTPDMAAKVLRFGVKNPQQKLSDIKNEWSALEHGHSEYLRGAGIALSGSDHPQHVNGRILDPPKIRYGRNQIEDLGVRPGSWNMVGKALAEPVTLNSWVIVDFTLHEQHTLLAQFVAGLTREMGSFGVSTPQMVEANPCSADQALANACRDYNPGLIVAILREFDADLYTKVKRFGDVVQGVPTQCIKWTDKLWKQNPNRMSQYHANVILKINARLGGVNFVPDDSDIAMKHLKAERTMILGADVSHPSPQSTLPSMAGLAFSFDQCATKYGAEVRLQRSRLEVIEKLEEMVSQALYVFWKKRAKLPKVIYYFRDGVSEGQFKHVFDHENTAIERACTAAETGARLHDAKSKALPPYRPKIVFVVCGKRHHVRFIPRDEPSKDRQGNNNCFPGLVVDSASGFSHPHHVDFYLQSQQGLQGTSRPTHYTILSKIRPPMDLMQGLTYTLCHNYERATKSVKIPAPLVCRRAKFHYDESVDYSDDLSVDSDSPDFASKQLEFYQAHFRPIHHNLRYSMYFV</sequence>
<dbReference type="EMBL" id="JAWWNJ010000035">
    <property type="protein sequence ID" value="KAK7023929.1"/>
    <property type="molecule type" value="Genomic_DNA"/>
</dbReference>
<dbReference type="InterPro" id="IPR012337">
    <property type="entry name" value="RNaseH-like_sf"/>
</dbReference>
<dbReference type="Pfam" id="PF02171">
    <property type="entry name" value="Piwi"/>
    <property type="match status" value="1"/>
</dbReference>
<dbReference type="InterPro" id="IPR036397">
    <property type="entry name" value="RNaseH_sf"/>
</dbReference>
<comment type="caution">
    <text evidence="2">The sequence shown here is derived from an EMBL/GenBank/DDBJ whole genome shotgun (WGS) entry which is preliminary data.</text>
</comment>
<protein>
    <submittedName>
        <fullName evidence="2">Protein argonaute-2</fullName>
    </submittedName>
</protein>
<dbReference type="Proteomes" id="UP001362999">
    <property type="component" value="Unassembled WGS sequence"/>
</dbReference>
<evidence type="ECO:0000313" key="3">
    <source>
        <dbReference type="Proteomes" id="UP001362999"/>
    </source>
</evidence>
<feature type="domain" description="Piwi" evidence="1">
    <location>
        <begin position="490"/>
        <end position="798"/>
    </location>
</feature>
<proteinExistence type="predicted"/>
<dbReference type="Pfam" id="PF08699">
    <property type="entry name" value="ArgoL1"/>
    <property type="match status" value="1"/>
</dbReference>
<dbReference type="Gene3D" id="2.170.260.10">
    <property type="entry name" value="paz domain"/>
    <property type="match status" value="1"/>
</dbReference>
<dbReference type="PANTHER" id="PTHR22891">
    <property type="entry name" value="EUKARYOTIC TRANSLATION INITIATION FACTOR 2C"/>
    <property type="match status" value="1"/>
</dbReference>
<accession>A0AAW0BDL3</accession>
<reference evidence="2 3" key="1">
    <citation type="journal article" date="2024" name="J Genomics">
        <title>Draft genome sequencing and assembly of Favolaschia claudopus CIRM-BRFM 2984 isolated from oak limbs.</title>
        <authorList>
            <person name="Navarro D."/>
            <person name="Drula E."/>
            <person name="Chaduli D."/>
            <person name="Cazenave R."/>
            <person name="Ahrendt S."/>
            <person name="Wang J."/>
            <person name="Lipzen A."/>
            <person name="Daum C."/>
            <person name="Barry K."/>
            <person name="Grigoriev I.V."/>
            <person name="Favel A."/>
            <person name="Rosso M.N."/>
            <person name="Martin F."/>
        </authorList>
    </citation>
    <scope>NUCLEOTIDE SEQUENCE [LARGE SCALE GENOMIC DNA]</scope>
    <source>
        <strain evidence="2 3">CIRM-BRFM 2984</strain>
    </source>
</reference>
<dbReference type="SUPFAM" id="SSF101690">
    <property type="entry name" value="PAZ domain"/>
    <property type="match status" value="1"/>
</dbReference>
<dbReference type="PROSITE" id="PS50822">
    <property type="entry name" value="PIWI"/>
    <property type="match status" value="1"/>
</dbReference>
<dbReference type="Gene3D" id="3.30.420.10">
    <property type="entry name" value="Ribonuclease H-like superfamily/Ribonuclease H"/>
    <property type="match status" value="1"/>
</dbReference>
<gene>
    <name evidence="2" type="ORF">R3P38DRAFT_2954960</name>
</gene>
<dbReference type="GO" id="GO:0003676">
    <property type="term" value="F:nucleic acid binding"/>
    <property type="evidence" value="ECO:0007669"/>
    <property type="project" value="InterPro"/>
</dbReference>